<comment type="function">
    <text evidence="13">Required for the formation of a threonylcarbamoyl group on adenosine at position 37 (t(6)A37) in tRNAs that read codons beginning with adenine.</text>
</comment>
<feature type="binding site" evidence="14">
    <location>
        <position position="71"/>
    </location>
    <ligand>
        <name>ATP</name>
        <dbReference type="ChEBI" id="CHEBI:30616"/>
    </ligand>
</feature>
<evidence type="ECO:0000259" key="15">
    <source>
        <dbReference type="PROSITE" id="PS51163"/>
    </source>
</evidence>
<evidence type="ECO:0000256" key="14">
    <source>
        <dbReference type="PIRSR" id="PIRSR004930-1"/>
    </source>
</evidence>
<dbReference type="NCBIfam" id="TIGR00057">
    <property type="entry name" value="L-threonylcarbamoyladenylate synthase"/>
    <property type="match status" value="1"/>
</dbReference>
<dbReference type="STRING" id="1123029.SAMN02745172_00457"/>
<comment type="subcellular location">
    <subcellularLocation>
        <location evidence="1 13">Cytoplasm</location>
    </subcellularLocation>
</comment>
<evidence type="ECO:0000313" key="16">
    <source>
        <dbReference type="EMBL" id="SHO60916.1"/>
    </source>
</evidence>
<dbReference type="PROSITE" id="PS51163">
    <property type="entry name" value="YRDC"/>
    <property type="match status" value="1"/>
</dbReference>
<evidence type="ECO:0000256" key="13">
    <source>
        <dbReference type="PIRNR" id="PIRNR004930"/>
    </source>
</evidence>
<evidence type="ECO:0000256" key="2">
    <source>
        <dbReference type="ARBA" id="ARBA00007663"/>
    </source>
</evidence>
<keyword evidence="9 13" id="KW-0547">Nucleotide-binding</keyword>
<evidence type="ECO:0000256" key="11">
    <source>
        <dbReference type="ARBA" id="ARBA00029774"/>
    </source>
</evidence>
<dbReference type="AlphaFoldDB" id="A0A1M7Z878"/>
<evidence type="ECO:0000256" key="5">
    <source>
        <dbReference type="ARBA" id="ARBA00022490"/>
    </source>
</evidence>
<feature type="domain" description="YrdC-like" evidence="15">
    <location>
        <begin position="22"/>
        <end position="209"/>
    </location>
</feature>
<dbReference type="GO" id="GO:0061710">
    <property type="term" value="F:L-threonylcarbamoyladenylate synthase"/>
    <property type="evidence" value="ECO:0007669"/>
    <property type="project" value="UniProtKB-EC"/>
</dbReference>
<feature type="binding site" evidence="14">
    <location>
        <position position="153"/>
    </location>
    <ligand>
        <name>ATP</name>
        <dbReference type="ChEBI" id="CHEBI:30616"/>
    </ligand>
</feature>
<dbReference type="InterPro" id="IPR006070">
    <property type="entry name" value="Sua5-like_dom"/>
</dbReference>
<dbReference type="GO" id="GO:0006450">
    <property type="term" value="P:regulation of translational fidelity"/>
    <property type="evidence" value="ECO:0007669"/>
    <property type="project" value="TreeGrafter"/>
</dbReference>
<feature type="binding site" evidence="14">
    <location>
        <position position="205"/>
    </location>
    <ligand>
        <name>ATP</name>
        <dbReference type="ChEBI" id="CHEBI:30616"/>
    </ligand>
</feature>
<keyword evidence="5 13" id="KW-0963">Cytoplasm</keyword>
<feature type="binding site" evidence="14">
    <location>
        <position position="151"/>
    </location>
    <ligand>
        <name>L-threonine</name>
        <dbReference type="ChEBI" id="CHEBI:57926"/>
    </ligand>
</feature>
<evidence type="ECO:0000313" key="17">
    <source>
        <dbReference type="Proteomes" id="UP000186406"/>
    </source>
</evidence>
<feature type="binding site" evidence="14">
    <location>
        <position position="76"/>
    </location>
    <ligand>
        <name>L-threonine</name>
        <dbReference type="ChEBI" id="CHEBI:57926"/>
    </ligand>
</feature>
<evidence type="ECO:0000256" key="6">
    <source>
        <dbReference type="ARBA" id="ARBA00022679"/>
    </source>
</evidence>
<dbReference type="GO" id="GO:0008033">
    <property type="term" value="P:tRNA processing"/>
    <property type="evidence" value="ECO:0007669"/>
    <property type="project" value="UniProtKB-KW"/>
</dbReference>
<dbReference type="PANTHER" id="PTHR17490">
    <property type="entry name" value="SUA5"/>
    <property type="match status" value="1"/>
</dbReference>
<keyword evidence="6 13" id="KW-0808">Transferase</keyword>
<keyword evidence="7 13" id="KW-0819">tRNA processing</keyword>
<dbReference type="Pfam" id="PF03481">
    <property type="entry name" value="Sua5_C"/>
    <property type="match status" value="1"/>
</dbReference>
<dbReference type="RefSeq" id="WP_073625559.1">
    <property type="nucleotide sequence ID" value="NZ_FRXO01000001.1"/>
</dbReference>
<dbReference type="InterPro" id="IPR005145">
    <property type="entry name" value="Sua5_C"/>
</dbReference>
<dbReference type="Proteomes" id="UP000186406">
    <property type="component" value="Unassembled WGS sequence"/>
</dbReference>
<evidence type="ECO:0000256" key="9">
    <source>
        <dbReference type="ARBA" id="ARBA00022741"/>
    </source>
</evidence>
<feature type="binding site" evidence="14">
    <location>
        <position position="131"/>
    </location>
    <ligand>
        <name>L-threonine</name>
        <dbReference type="ChEBI" id="CHEBI:57926"/>
    </ligand>
</feature>
<evidence type="ECO:0000256" key="10">
    <source>
        <dbReference type="ARBA" id="ARBA00022840"/>
    </source>
</evidence>
<dbReference type="GO" id="GO:0005737">
    <property type="term" value="C:cytoplasm"/>
    <property type="evidence" value="ECO:0007669"/>
    <property type="project" value="UniProtKB-SubCell"/>
</dbReference>
<evidence type="ECO:0000256" key="7">
    <source>
        <dbReference type="ARBA" id="ARBA00022694"/>
    </source>
</evidence>
<dbReference type="Pfam" id="PF01300">
    <property type="entry name" value="Sua5_yciO_yrdC"/>
    <property type="match status" value="1"/>
</dbReference>
<evidence type="ECO:0000256" key="4">
    <source>
        <dbReference type="ARBA" id="ARBA00015492"/>
    </source>
</evidence>
<protein>
    <recommendedName>
        <fullName evidence="4 13">Threonylcarbamoyl-AMP synthase</fullName>
        <shortName evidence="13">TC-AMP synthase</shortName>
        <ecNumber evidence="3 13">2.7.7.87</ecNumber>
    </recommendedName>
    <alternativeName>
        <fullName evidence="11 13">L-threonylcarbamoyladenylate synthase</fullName>
    </alternativeName>
</protein>
<comment type="similarity">
    <text evidence="2 13">Belongs to the SUA5 family.</text>
</comment>
<dbReference type="GO" id="GO:0003725">
    <property type="term" value="F:double-stranded RNA binding"/>
    <property type="evidence" value="ECO:0007669"/>
    <property type="project" value="UniProtKB-UniRule"/>
</dbReference>
<reference evidence="16 17" key="1">
    <citation type="submission" date="2016-12" db="EMBL/GenBank/DDBJ databases">
        <authorList>
            <person name="Song W.-J."/>
            <person name="Kurnit D.M."/>
        </authorList>
    </citation>
    <scope>NUCLEOTIDE SEQUENCE [LARGE SCALE GENOMIC DNA]</scope>
    <source>
        <strain evidence="16 17">DSM 19599</strain>
    </source>
</reference>
<feature type="binding site" evidence="14">
    <location>
        <position position="127"/>
    </location>
    <ligand>
        <name>ATP</name>
        <dbReference type="ChEBI" id="CHEBI:30616"/>
    </ligand>
</feature>
<feature type="binding site" evidence="14">
    <location>
        <position position="44"/>
    </location>
    <ligand>
        <name>L-threonine</name>
        <dbReference type="ChEBI" id="CHEBI:57926"/>
    </ligand>
</feature>
<feature type="binding site" evidence="14">
    <location>
        <position position="161"/>
    </location>
    <ligand>
        <name>ATP</name>
        <dbReference type="ChEBI" id="CHEBI:30616"/>
    </ligand>
</feature>
<dbReference type="OrthoDB" id="9814580at2"/>
<dbReference type="GO" id="GO:0005524">
    <property type="term" value="F:ATP binding"/>
    <property type="evidence" value="ECO:0007669"/>
    <property type="project" value="UniProtKB-UniRule"/>
</dbReference>
<dbReference type="Gene3D" id="3.90.870.10">
    <property type="entry name" value="DHBP synthase"/>
    <property type="match status" value="1"/>
</dbReference>
<dbReference type="InterPro" id="IPR017945">
    <property type="entry name" value="DHBP_synth_RibB-like_a/b_dom"/>
</dbReference>
<dbReference type="EMBL" id="FRXO01000001">
    <property type="protein sequence ID" value="SHO60916.1"/>
    <property type="molecule type" value="Genomic_DNA"/>
</dbReference>
<keyword evidence="17" id="KW-1185">Reference proteome</keyword>
<evidence type="ECO:0000256" key="12">
    <source>
        <dbReference type="ARBA" id="ARBA00048366"/>
    </source>
</evidence>
<feature type="binding site" evidence="14">
    <location>
        <position position="191"/>
    </location>
    <ligand>
        <name>L-threonine</name>
        <dbReference type="ChEBI" id="CHEBI:57926"/>
    </ligand>
</feature>
<keyword evidence="8 13" id="KW-0548">Nucleotidyltransferase</keyword>
<feature type="binding site" evidence="14">
    <location>
        <position position="67"/>
    </location>
    <ligand>
        <name>ATP</name>
        <dbReference type="ChEBI" id="CHEBI:30616"/>
    </ligand>
</feature>
<gene>
    <name evidence="16" type="ORF">SAMN02745172_00457</name>
</gene>
<dbReference type="Gene3D" id="3.40.50.11030">
    <property type="entry name" value="Threonylcarbamoyl-AMP synthase, C-terminal domain"/>
    <property type="match status" value="1"/>
</dbReference>
<proteinExistence type="inferred from homology"/>
<dbReference type="GO" id="GO:0000049">
    <property type="term" value="F:tRNA binding"/>
    <property type="evidence" value="ECO:0007669"/>
    <property type="project" value="TreeGrafter"/>
</dbReference>
<dbReference type="PIRSF" id="PIRSF004930">
    <property type="entry name" value="Tln_factor_SUA5"/>
    <property type="match status" value="1"/>
</dbReference>
<dbReference type="EC" id="2.7.7.87" evidence="3 13"/>
<dbReference type="PANTHER" id="PTHR17490:SF16">
    <property type="entry name" value="THREONYLCARBAMOYL-AMP SYNTHASE"/>
    <property type="match status" value="1"/>
</dbReference>
<evidence type="ECO:0000256" key="8">
    <source>
        <dbReference type="ARBA" id="ARBA00022695"/>
    </source>
</evidence>
<dbReference type="InterPro" id="IPR010923">
    <property type="entry name" value="T(6)A37_SUA5"/>
</dbReference>
<dbReference type="SUPFAM" id="SSF55821">
    <property type="entry name" value="YrdC/RibB"/>
    <property type="match status" value="1"/>
</dbReference>
<evidence type="ECO:0000256" key="3">
    <source>
        <dbReference type="ARBA" id="ARBA00012584"/>
    </source>
</evidence>
<keyword evidence="10 13" id="KW-0067">ATP-binding</keyword>
<feature type="binding site" evidence="14">
    <location>
        <position position="242"/>
    </location>
    <ligand>
        <name>ATP</name>
        <dbReference type="ChEBI" id="CHEBI:30616"/>
    </ligand>
</feature>
<sequence length="335" mass="33728">MATAPFSRRPAIVPAAALADDAATLDAVCRVLDAGDLVAVPTETVYGLAADATNPAAVAGIYKAKGRPAFNPLIVHEGTVEAAMRHGVFDARARLLAEAFWPGPLTLVVAKRPDAALAPAVTAGLDTVAIRVPRSDAVRLITARLGRPVAAPSANRSGRVSPTSAEDVVTELGEAVAVVIDGGPCVVGVESTIVGLSGSHAVLLRPGGLAADAIEAVIGEPLVRPSADPARPQAPGQLASHYAPRAAVRLDATNVRAGEALLAFGSQLPADADNAVATCNLSPSGDVSEAARNLFSMLRKLDASGAAGIAVVPLPQGGLGEALADRLARAAAPRP</sequence>
<accession>A0A1M7Z878</accession>
<comment type="catalytic activity">
    <reaction evidence="12 13">
        <text>L-threonine + hydrogencarbonate + ATP = L-threonylcarbamoyladenylate + diphosphate + H2O</text>
        <dbReference type="Rhea" id="RHEA:36407"/>
        <dbReference type="ChEBI" id="CHEBI:15377"/>
        <dbReference type="ChEBI" id="CHEBI:17544"/>
        <dbReference type="ChEBI" id="CHEBI:30616"/>
        <dbReference type="ChEBI" id="CHEBI:33019"/>
        <dbReference type="ChEBI" id="CHEBI:57926"/>
        <dbReference type="ChEBI" id="CHEBI:73682"/>
        <dbReference type="EC" id="2.7.7.87"/>
    </reaction>
</comment>
<dbReference type="InterPro" id="IPR038385">
    <property type="entry name" value="Sua5/YwlC_C"/>
</dbReference>
<evidence type="ECO:0000256" key="1">
    <source>
        <dbReference type="ARBA" id="ARBA00004496"/>
    </source>
</evidence>
<name>A0A1M7Z878_9HYPH</name>
<dbReference type="InterPro" id="IPR050156">
    <property type="entry name" value="TC-AMP_synthase_SUA5"/>
</dbReference>
<organism evidence="16 17">
    <name type="scientific">Pseudoxanthobacter soli DSM 19599</name>
    <dbReference type="NCBI Taxonomy" id="1123029"/>
    <lineage>
        <taxon>Bacteria</taxon>
        <taxon>Pseudomonadati</taxon>
        <taxon>Pseudomonadota</taxon>
        <taxon>Alphaproteobacteria</taxon>
        <taxon>Hyphomicrobiales</taxon>
        <taxon>Segnochrobactraceae</taxon>
        <taxon>Pseudoxanthobacter</taxon>
    </lineage>
</organism>